<protein>
    <submittedName>
        <fullName evidence="9">sn-glycerol-3-phosphate transport system permease protein UgpA</fullName>
    </submittedName>
</protein>
<evidence type="ECO:0000256" key="2">
    <source>
        <dbReference type="ARBA" id="ARBA00022448"/>
    </source>
</evidence>
<dbReference type="InterPro" id="IPR035906">
    <property type="entry name" value="MetI-like_sf"/>
</dbReference>
<sequence>MEQAPEPGAIQRPRRLPPALRQFFSREAMTGWLFILPAFIGFVLFYLLPSIRAFSISFTDWNLLRPPRPVGLENYQALVADPNFWHALKVTGLYVLLNIPLQTVLALLLAVLMDRLVRSIFVRAVIILPYLLSNVVVAMIFLWLLHPILGYINVFLGLLGLERQPFFGSPDQALATVAGVNIWRHMGFTALLFYAGLQSIPRSLYEAASIDGASEWRMFWRITLPLLRPVTVFVLVTSVIGSFQIFDTVAVATGGGPTYATRVIVWYIYENAFQFFKMGYASAMSMVLFLILVVFTLLQMRLFRAGHSDLA</sequence>
<evidence type="ECO:0000256" key="4">
    <source>
        <dbReference type="ARBA" id="ARBA00022692"/>
    </source>
</evidence>
<organism evidence="9 10">
    <name type="scientific">Calidithermus roseus</name>
    <dbReference type="NCBI Taxonomy" id="1644118"/>
    <lineage>
        <taxon>Bacteria</taxon>
        <taxon>Thermotogati</taxon>
        <taxon>Deinococcota</taxon>
        <taxon>Deinococci</taxon>
        <taxon>Thermales</taxon>
        <taxon>Thermaceae</taxon>
        <taxon>Calidithermus</taxon>
    </lineage>
</organism>
<evidence type="ECO:0000256" key="7">
    <source>
        <dbReference type="RuleBase" id="RU363032"/>
    </source>
</evidence>
<evidence type="ECO:0000259" key="8">
    <source>
        <dbReference type="PROSITE" id="PS50928"/>
    </source>
</evidence>
<reference evidence="9 10" key="1">
    <citation type="submission" date="2018-08" db="EMBL/GenBank/DDBJ databases">
        <title>Meiothermus roseus NBRC 110900 genome sequencing project.</title>
        <authorList>
            <person name="Da Costa M.S."/>
            <person name="Albuquerque L."/>
            <person name="Raposo P."/>
            <person name="Froufe H.J.C."/>
            <person name="Barroso C.S."/>
            <person name="Egas C."/>
        </authorList>
    </citation>
    <scope>NUCLEOTIDE SEQUENCE [LARGE SCALE GENOMIC DNA]</scope>
    <source>
        <strain evidence="9 10">NBRC 110900</strain>
    </source>
</reference>
<feature type="transmembrane region" description="Helical" evidence="7">
    <location>
        <begin position="226"/>
        <end position="246"/>
    </location>
</feature>
<dbReference type="Pfam" id="PF00528">
    <property type="entry name" value="BPD_transp_1"/>
    <property type="match status" value="1"/>
</dbReference>
<evidence type="ECO:0000313" key="10">
    <source>
        <dbReference type="Proteomes" id="UP000265341"/>
    </source>
</evidence>
<dbReference type="GO" id="GO:0005886">
    <property type="term" value="C:plasma membrane"/>
    <property type="evidence" value="ECO:0007669"/>
    <property type="project" value="UniProtKB-SubCell"/>
</dbReference>
<keyword evidence="6 7" id="KW-0472">Membrane</keyword>
<evidence type="ECO:0000256" key="1">
    <source>
        <dbReference type="ARBA" id="ARBA00004651"/>
    </source>
</evidence>
<dbReference type="SUPFAM" id="SSF161098">
    <property type="entry name" value="MetI-like"/>
    <property type="match status" value="1"/>
</dbReference>
<dbReference type="Proteomes" id="UP000265341">
    <property type="component" value="Unassembled WGS sequence"/>
</dbReference>
<keyword evidence="10" id="KW-1185">Reference proteome</keyword>
<dbReference type="PANTHER" id="PTHR30193:SF41">
    <property type="entry name" value="DIACETYLCHITOBIOSE UPTAKE SYSTEM PERMEASE PROTEIN NGCF"/>
    <property type="match status" value="1"/>
</dbReference>
<feature type="transmembrane region" description="Helical" evidence="7">
    <location>
        <begin position="125"/>
        <end position="152"/>
    </location>
</feature>
<evidence type="ECO:0000256" key="3">
    <source>
        <dbReference type="ARBA" id="ARBA00022475"/>
    </source>
</evidence>
<dbReference type="InterPro" id="IPR051393">
    <property type="entry name" value="ABC_transporter_permease"/>
</dbReference>
<evidence type="ECO:0000313" key="9">
    <source>
        <dbReference type="EMBL" id="RIH87977.1"/>
    </source>
</evidence>
<dbReference type="Gene3D" id="1.10.3720.10">
    <property type="entry name" value="MetI-like"/>
    <property type="match status" value="1"/>
</dbReference>
<comment type="similarity">
    <text evidence="7">Belongs to the binding-protein-dependent transport system permease family.</text>
</comment>
<comment type="subcellular location">
    <subcellularLocation>
        <location evidence="1 7">Cell membrane</location>
        <topology evidence="1 7">Multi-pass membrane protein</topology>
    </subcellularLocation>
</comment>
<dbReference type="OrthoDB" id="9788108at2"/>
<dbReference type="AlphaFoldDB" id="A0A399ETJ5"/>
<evidence type="ECO:0000256" key="6">
    <source>
        <dbReference type="ARBA" id="ARBA00023136"/>
    </source>
</evidence>
<accession>A0A399ETJ5</accession>
<keyword evidence="3" id="KW-1003">Cell membrane</keyword>
<gene>
    <name evidence="9" type="primary">ugpA</name>
    <name evidence="9" type="ORF">Mrose_01044</name>
</gene>
<dbReference type="InterPro" id="IPR000515">
    <property type="entry name" value="MetI-like"/>
</dbReference>
<name>A0A399ETJ5_9DEIN</name>
<keyword evidence="2 7" id="KW-0813">Transport</keyword>
<dbReference type="PROSITE" id="PS50928">
    <property type="entry name" value="ABC_TM1"/>
    <property type="match status" value="1"/>
</dbReference>
<feature type="transmembrane region" description="Helical" evidence="7">
    <location>
        <begin position="278"/>
        <end position="298"/>
    </location>
</feature>
<feature type="transmembrane region" description="Helical" evidence="7">
    <location>
        <begin position="93"/>
        <end position="113"/>
    </location>
</feature>
<dbReference type="PANTHER" id="PTHR30193">
    <property type="entry name" value="ABC TRANSPORTER PERMEASE PROTEIN"/>
    <property type="match status" value="1"/>
</dbReference>
<comment type="caution">
    <text evidence="9">The sequence shown here is derived from an EMBL/GenBank/DDBJ whole genome shotgun (WGS) entry which is preliminary data.</text>
</comment>
<dbReference type="CDD" id="cd06261">
    <property type="entry name" value="TM_PBP2"/>
    <property type="match status" value="1"/>
</dbReference>
<dbReference type="GO" id="GO:0055085">
    <property type="term" value="P:transmembrane transport"/>
    <property type="evidence" value="ECO:0007669"/>
    <property type="project" value="InterPro"/>
</dbReference>
<proteinExistence type="inferred from homology"/>
<dbReference type="EMBL" id="QWLA01000014">
    <property type="protein sequence ID" value="RIH87977.1"/>
    <property type="molecule type" value="Genomic_DNA"/>
</dbReference>
<keyword evidence="5 7" id="KW-1133">Transmembrane helix</keyword>
<feature type="transmembrane region" description="Helical" evidence="7">
    <location>
        <begin position="172"/>
        <end position="195"/>
    </location>
</feature>
<keyword evidence="4 7" id="KW-0812">Transmembrane</keyword>
<feature type="transmembrane region" description="Helical" evidence="7">
    <location>
        <begin position="30"/>
        <end position="48"/>
    </location>
</feature>
<evidence type="ECO:0000256" key="5">
    <source>
        <dbReference type="ARBA" id="ARBA00022989"/>
    </source>
</evidence>
<feature type="domain" description="ABC transmembrane type-1" evidence="8">
    <location>
        <begin position="88"/>
        <end position="299"/>
    </location>
</feature>